<comment type="caution">
    <text evidence="2">The sequence shown here is derived from an EMBL/GenBank/DDBJ whole genome shotgun (WGS) entry which is preliminary data.</text>
</comment>
<sequence length="296" mass="32334">MKGLFLLALTTLVLMSCQTNAENPIEVGTVKWGRDLPAALATSKQTGKPIFLLFQEVPGCAGCKQFGRDVLSDPSVVESIETDFIPLLIHNNKGGKDAEVLRQYKEPAWNFQVVRFLDSTGKDLIPRKDKVWTAAELKPRMAAALKKAGQAQAAALPRKARVALCQYCFWTGEMKIGAIEGVCRTEAGFFDGREVTLVEYDPARTSIEEIVSQAKAAGVASAVYLDDPSQYPGSEKLSSSYRPAPPGDQKRQLQGTAFAKLNLSPEQATKVNAFARTNPSKALQYLTPAQRKQLAR</sequence>
<accession>A0ABW5D7X5</accession>
<dbReference type="InterPro" id="IPR036249">
    <property type="entry name" value="Thioredoxin-like_sf"/>
</dbReference>
<dbReference type="Pfam" id="PF13899">
    <property type="entry name" value="Thioredoxin_7"/>
    <property type="match status" value="1"/>
</dbReference>
<dbReference type="NCBIfam" id="NF041383">
    <property type="entry name" value="Trx_VPGUxxT_two"/>
    <property type="match status" value="1"/>
</dbReference>
<dbReference type="PROSITE" id="PS51257">
    <property type="entry name" value="PROKAR_LIPOPROTEIN"/>
    <property type="match status" value="1"/>
</dbReference>
<name>A0ABW5D7X5_9BACT</name>
<evidence type="ECO:0000313" key="3">
    <source>
        <dbReference type="Proteomes" id="UP001597375"/>
    </source>
</evidence>
<keyword evidence="3" id="KW-1185">Reference proteome</keyword>
<dbReference type="EMBL" id="JBHUIT010000020">
    <property type="protein sequence ID" value="MFD2257173.1"/>
    <property type="molecule type" value="Genomic_DNA"/>
</dbReference>
<feature type="chain" id="PRO_5045340141" evidence="1">
    <location>
        <begin position="22"/>
        <end position="296"/>
    </location>
</feature>
<reference evidence="3" key="1">
    <citation type="journal article" date="2019" name="Int. J. Syst. Evol. Microbiol.">
        <title>The Global Catalogue of Microorganisms (GCM) 10K type strain sequencing project: providing services to taxonomists for standard genome sequencing and annotation.</title>
        <authorList>
            <consortium name="The Broad Institute Genomics Platform"/>
            <consortium name="The Broad Institute Genome Sequencing Center for Infectious Disease"/>
            <person name="Wu L."/>
            <person name="Ma J."/>
        </authorList>
    </citation>
    <scope>NUCLEOTIDE SEQUENCE [LARGE SCALE GENOMIC DNA]</scope>
    <source>
        <strain evidence="3">CGMCC 4.7106</strain>
    </source>
</reference>
<dbReference type="Proteomes" id="UP001597375">
    <property type="component" value="Unassembled WGS sequence"/>
</dbReference>
<keyword evidence="1" id="KW-0732">Signal</keyword>
<evidence type="ECO:0000313" key="2">
    <source>
        <dbReference type="EMBL" id="MFD2257173.1"/>
    </source>
</evidence>
<dbReference type="SUPFAM" id="SSF52833">
    <property type="entry name" value="Thioredoxin-like"/>
    <property type="match status" value="1"/>
</dbReference>
<dbReference type="Gene3D" id="3.40.30.10">
    <property type="entry name" value="Glutaredoxin"/>
    <property type="match status" value="1"/>
</dbReference>
<protein>
    <submittedName>
        <fullName evidence="2">VPGUxxT family thioredoxin-like (Seleno)protein, type 2</fullName>
    </submittedName>
</protein>
<dbReference type="RefSeq" id="WP_386820461.1">
    <property type="nucleotide sequence ID" value="NZ_JBHUIT010000020.1"/>
</dbReference>
<dbReference type="InterPro" id="IPR036509">
    <property type="entry name" value="Met_Sox_Rdtase_MsrA_sf"/>
</dbReference>
<evidence type="ECO:0000256" key="1">
    <source>
        <dbReference type="SAM" id="SignalP"/>
    </source>
</evidence>
<feature type="signal peptide" evidence="1">
    <location>
        <begin position="1"/>
        <end position="21"/>
    </location>
</feature>
<organism evidence="2 3">
    <name type="scientific">Luteolibacter algae</name>
    <dbReference type="NCBI Taxonomy" id="454151"/>
    <lineage>
        <taxon>Bacteria</taxon>
        <taxon>Pseudomonadati</taxon>
        <taxon>Verrucomicrobiota</taxon>
        <taxon>Verrucomicrobiia</taxon>
        <taxon>Verrucomicrobiales</taxon>
        <taxon>Verrucomicrobiaceae</taxon>
        <taxon>Luteolibacter</taxon>
    </lineage>
</organism>
<gene>
    <name evidence="2" type="ORF">ACFSSA_10830</name>
</gene>
<proteinExistence type="predicted"/>
<dbReference type="SUPFAM" id="SSF55068">
    <property type="entry name" value="Peptide methionine sulfoxide reductase"/>
    <property type="match status" value="1"/>
</dbReference>